<reference evidence="4 5" key="1">
    <citation type="submission" date="2019-11" db="EMBL/GenBank/DDBJ databases">
        <authorList>
            <person name="He Y."/>
        </authorList>
    </citation>
    <scope>NUCLEOTIDE SEQUENCE [LARGE SCALE GENOMIC DNA]</scope>
    <source>
        <strain evidence="4 5">SCSIO 58843</strain>
    </source>
</reference>
<dbReference type="Proteomes" id="UP000334019">
    <property type="component" value="Chromosome"/>
</dbReference>
<proteinExistence type="predicted"/>
<evidence type="ECO:0000256" key="1">
    <source>
        <dbReference type="SAM" id="MobiDB-lite"/>
    </source>
</evidence>
<dbReference type="EMBL" id="CP045851">
    <property type="protein sequence ID" value="QGG96520.1"/>
    <property type="molecule type" value="Genomic_DNA"/>
</dbReference>
<dbReference type="KEGG" id="atq:GH723_16210"/>
<evidence type="ECO:0000313" key="4">
    <source>
        <dbReference type="EMBL" id="QGG96520.1"/>
    </source>
</evidence>
<feature type="compositionally biased region" description="Basic and acidic residues" evidence="1">
    <location>
        <begin position="21"/>
        <end position="31"/>
    </location>
</feature>
<keyword evidence="2" id="KW-1133">Transmembrane helix</keyword>
<evidence type="ECO:0000256" key="2">
    <source>
        <dbReference type="SAM" id="Phobius"/>
    </source>
</evidence>
<sequence>MGEGHRQDHPAPRRRRRLHPRQADVRGRHRDDGGQAAVELALVLPLVCTLLLAVVQIGLIVHTHLLVVHAAREAVRAAAVDPRPSAPEAAVVGGTPLRADRVQVDVTDAGSGRVRVRVTYDMPTDVPLVGPLLGDVRVSADAVMRVEHDGAPP</sequence>
<evidence type="ECO:0000313" key="5">
    <source>
        <dbReference type="Proteomes" id="UP000334019"/>
    </source>
</evidence>
<gene>
    <name evidence="4" type="ORF">GH723_16210</name>
</gene>
<dbReference type="InterPro" id="IPR012495">
    <property type="entry name" value="TadE-like_dom"/>
</dbReference>
<protein>
    <recommendedName>
        <fullName evidence="3">TadE-like domain-containing protein</fullName>
    </recommendedName>
</protein>
<keyword evidence="2" id="KW-0812">Transmembrane</keyword>
<feature type="domain" description="TadE-like" evidence="3">
    <location>
        <begin position="34"/>
        <end position="76"/>
    </location>
</feature>
<keyword evidence="5" id="KW-1185">Reference proteome</keyword>
<dbReference type="AlphaFoldDB" id="A0A5Q2RRJ7"/>
<feature type="compositionally biased region" description="Basic and acidic residues" evidence="1">
    <location>
        <begin position="1"/>
        <end position="11"/>
    </location>
</feature>
<name>A0A5Q2RRJ7_9ACTN</name>
<organism evidence="4 5">
    <name type="scientific">Actinomarinicola tropica</name>
    <dbReference type="NCBI Taxonomy" id="2789776"/>
    <lineage>
        <taxon>Bacteria</taxon>
        <taxon>Bacillati</taxon>
        <taxon>Actinomycetota</taxon>
        <taxon>Acidimicrobiia</taxon>
        <taxon>Acidimicrobiales</taxon>
        <taxon>Iamiaceae</taxon>
        <taxon>Actinomarinicola</taxon>
    </lineage>
</organism>
<keyword evidence="2" id="KW-0472">Membrane</keyword>
<feature type="region of interest" description="Disordered" evidence="1">
    <location>
        <begin position="1"/>
        <end position="31"/>
    </location>
</feature>
<evidence type="ECO:0000259" key="3">
    <source>
        <dbReference type="Pfam" id="PF07811"/>
    </source>
</evidence>
<feature type="transmembrane region" description="Helical" evidence="2">
    <location>
        <begin position="40"/>
        <end position="67"/>
    </location>
</feature>
<accession>A0A5Q2RRJ7</accession>
<dbReference type="Pfam" id="PF07811">
    <property type="entry name" value="TadE"/>
    <property type="match status" value="1"/>
</dbReference>